<sequence>MENKVDIAEYIEQTCMEIIANAGEGRAHVFEALEHVLKEDYESAKAALDEGEQFLQQAHSAQFTKLMAYQLNGNEVPFSIIILHAMDLLMVSTSERDLLKCIVNARLSGGTEQ</sequence>
<dbReference type="PANTHER" id="PTHR34382:SF7">
    <property type="entry name" value="PTS SYSTEM N,N'-DIACETYLCHITOBIOSE-SPECIFIC EIIA COMPONENT"/>
    <property type="match status" value="1"/>
</dbReference>
<dbReference type="GO" id="GO:0016740">
    <property type="term" value="F:transferase activity"/>
    <property type="evidence" value="ECO:0007669"/>
    <property type="project" value="UniProtKB-KW"/>
</dbReference>
<dbReference type="Gene3D" id="1.20.58.80">
    <property type="entry name" value="Phosphotransferase system, lactose/cellobiose-type IIA subunit"/>
    <property type="match status" value="1"/>
</dbReference>
<evidence type="ECO:0000313" key="5">
    <source>
        <dbReference type="EMBL" id="MPN38805.1"/>
    </source>
</evidence>
<evidence type="ECO:0000256" key="1">
    <source>
        <dbReference type="ARBA" id="ARBA00022448"/>
    </source>
</evidence>
<dbReference type="InterPro" id="IPR036542">
    <property type="entry name" value="PTS_IIA_lac/cel_sf"/>
</dbReference>
<keyword evidence="1" id="KW-0813">Transport</keyword>
<keyword evidence="4" id="KW-0598">Phosphotransferase system</keyword>
<evidence type="ECO:0000256" key="2">
    <source>
        <dbReference type="ARBA" id="ARBA00022597"/>
    </source>
</evidence>
<dbReference type="PANTHER" id="PTHR34382">
    <property type="entry name" value="PTS SYSTEM N,N'-DIACETYLCHITOBIOSE-SPECIFIC EIIA COMPONENT"/>
    <property type="match status" value="1"/>
</dbReference>
<protein>
    <submittedName>
        <fullName evidence="5">PTS system lactose-specific EIIA component</fullName>
    </submittedName>
</protein>
<organism evidence="5">
    <name type="scientific">bioreactor metagenome</name>
    <dbReference type="NCBI Taxonomy" id="1076179"/>
    <lineage>
        <taxon>unclassified sequences</taxon>
        <taxon>metagenomes</taxon>
        <taxon>ecological metagenomes</taxon>
    </lineage>
</organism>
<gene>
    <name evidence="5" type="primary">lacF_74</name>
    <name evidence="5" type="ORF">SDC9_186330</name>
</gene>
<dbReference type="AlphaFoldDB" id="A0A645HIH1"/>
<name>A0A645HIH1_9ZZZZ</name>
<dbReference type="Pfam" id="PF02255">
    <property type="entry name" value="PTS_IIA"/>
    <property type="match status" value="1"/>
</dbReference>
<evidence type="ECO:0000256" key="4">
    <source>
        <dbReference type="ARBA" id="ARBA00022683"/>
    </source>
</evidence>
<dbReference type="SUPFAM" id="SSF46973">
    <property type="entry name" value="Enzyme IIa from lactose specific PTS, IIa-lac"/>
    <property type="match status" value="1"/>
</dbReference>
<keyword evidence="2" id="KW-0762">Sugar transport</keyword>
<dbReference type="GO" id="GO:0009401">
    <property type="term" value="P:phosphoenolpyruvate-dependent sugar phosphotransferase system"/>
    <property type="evidence" value="ECO:0007669"/>
    <property type="project" value="UniProtKB-KW"/>
</dbReference>
<evidence type="ECO:0000256" key="3">
    <source>
        <dbReference type="ARBA" id="ARBA00022679"/>
    </source>
</evidence>
<reference evidence="5" key="1">
    <citation type="submission" date="2019-08" db="EMBL/GenBank/DDBJ databases">
        <authorList>
            <person name="Kucharzyk K."/>
            <person name="Murdoch R.W."/>
            <person name="Higgins S."/>
            <person name="Loffler F."/>
        </authorList>
    </citation>
    <scope>NUCLEOTIDE SEQUENCE</scope>
</reference>
<dbReference type="PROSITE" id="PS51095">
    <property type="entry name" value="PTS_EIIA_TYPE_3"/>
    <property type="match status" value="1"/>
</dbReference>
<keyword evidence="3" id="KW-0808">Transferase</keyword>
<comment type="caution">
    <text evidence="5">The sequence shown here is derived from an EMBL/GenBank/DDBJ whole genome shotgun (WGS) entry which is preliminary data.</text>
</comment>
<dbReference type="EMBL" id="VSSQ01094251">
    <property type="protein sequence ID" value="MPN38805.1"/>
    <property type="molecule type" value="Genomic_DNA"/>
</dbReference>
<accession>A0A645HIH1</accession>
<proteinExistence type="predicted"/>
<dbReference type="InterPro" id="IPR003188">
    <property type="entry name" value="PTS_IIA_lac/cel"/>
</dbReference>